<feature type="region of interest" description="Disordered" evidence="1">
    <location>
        <begin position="119"/>
        <end position="143"/>
    </location>
</feature>
<dbReference type="PANTHER" id="PTHR30441">
    <property type="entry name" value="DUF748 DOMAIN-CONTAINING PROTEIN"/>
    <property type="match status" value="1"/>
</dbReference>
<evidence type="ECO:0000259" key="2">
    <source>
        <dbReference type="Pfam" id="PF05170"/>
    </source>
</evidence>
<organism evidence="3 4">
    <name type="scientific">Candidatus Megaera venefica</name>
    <dbReference type="NCBI Taxonomy" id="2055910"/>
    <lineage>
        <taxon>Bacteria</taxon>
        <taxon>Pseudomonadati</taxon>
        <taxon>Pseudomonadota</taxon>
        <taxon>Alphaproteobacteria</taxon>
        <taxon>Rickettsiales</taxon>
        <taxon>Rickettsiaceae</taxon>
        <taxon>Candidatus Megaera</taxon>
    </lineage>
</organism>
<feature type="region of interest" description="Disordered" evidence="1">
    <location>
        <begin position="562"/>
        <end position="586"/>
    </location>
</feature>
<dbReference type="PANTHER" id="PTHR30441:SF4">
    <property type="entry name" value="PROTEIN ASMA"/>
    <property type="match status" value="1"/>
</dbReference>
<gene>
    <name evidence="3" type="ORF">Megvenef_01399</name>
</gene>
<sequence length="897" mass="97158">MGKFLKYGAFLVLVLILALLVIPLLISLDDYKEDIEAKIKSETGRDLIIKDTITFSILPAPKIVLSDIELSGLPDEQKLPILKVGKAKATLAILPLFTGTFVISEIMLENPKIHIEKQNNSKGLQTLKTDNNGKNSATNNPTPLQIPKLPFSIKRLVIENGQIIYVQNNEKIAFENINLIIKNLLGQGPMEFTINSKIFEENILLNGSINANQPLMPIMAEGKIKGEKATLAGEFSLDDLSFAGNIKYQGNAKHLSDLFPMIPIGLQREFDLTTRITADKENILLSDLNFSMGKILAKGEGGYKFKGGVPTLNLNIVPGNIIAKVTNDQALKGYKINIKTQGLKPLLEELQINSSDVPLLLSNNISLGASVTYSKNTVDVQNISLLLGEANLNGNVTINWQPKLNLSYNLETNKGSTLMKLLGINSPIGISGVKIKGQSSEEAKIWQTDTLLTLSGIDTHIVGKVDTASSYKPYLTITANGQNLGNSLKQLLNQKEASAALGAFSLSHTISGQMPVLEIILNKSDVTINKNKTSLNGKANIDLTNKPKIIFDLVTSEINLNDSSNQGNTSNKGNVSPATQKSGSPWSKEKIDLSFLNAFDGTFTISVPKLTKAPLNIDSMKSKLQLASGKLNLEFLSGRIYGGSIEAHGHVIAKTGEILLNTELKEAKLKDVVPNYKEIKITEGNFNFSSKLQSLGTSEHQYINNLSGNINLVGTEGKINGVNLQKVLDALDKMNDLSSIINLLDTSFAGGQTAFNNLEANVIIKQGIGTLTHFKLDATAVTVGAEGKVDLPKYYLDVNSTVKVDRQKLPPFNVHLYGPLDNIQRKVDAKALKQYLVENVLTKVIDKIQGGKGGAGDILKNIIGGSSQQAAPSPTDNPDNNNGTENLIKKGLGNLFK</sequence>
<dbReference type="Proteomes" id="UP001291687">
    <property type="component" value="Unassembled WGS sequence"/>
</dbReference>
<feature type="compositionally biased region" description="Polar residues" evidence="1">
    <location>
        <begin position="120"/>
        <end position="143"/>
    </location>
</feature>
<dbReference type="RefSeq" id="WP_322777322.1">
    <property type="nucleotide sequence ID" value="NZ_JARJFB010000132.1"/>
</dbReference>
<evidence type="ECO:0000256" key="1">
    <source>
        <dbReference type="SAM" id="MobiDB-lite"/>
    </source>
</evidence>
<evidence type="ECO:0000313" key="3">
    <source>
        <dbReference type="EMBL" id="MEA0971421.1"/>
    </source>
</evidence>
<accession>A0ABU5NE40</accession>
<feature type="compositionally biased region" description="Polar residues" evidence="1">
    <location>
        <begin position="562"/>
        <end position="585"/>
    </location>
</feature>
<proteinExistence type="predicted"/>
<name>A0ABU5NE40_9RICK</name>
<evidence type="ECO:0000313" key="4">
    <source>
        <dbReference type="Proteomes" id="UP001291687"/>
    </source>
</evidence>
<comment type="caution">
    <text evidence="3">The sequence shown here is derived from an EMBL/GenBank/DDBJ whole genome shotgun (WGS) entry which is preliminary data.</text>
</comment>
<feature type="domain" description="AsmA" evidence="2">
    <location>
        <begin position="1"/>
        <end position="772"/>
    </location>
</feature>
<feature type="compositionally biased region" description="Polar residues" evidence="1">
    <location>
        <begin position="866"/>
        <end position="885"/>
    </location>
</feature>
<protein>
    <submittedName>
        <fullName evidence="3">AsmA family protein</fullName>
    </submittedName>
</protein>
<feature type="region of interest" description="Disordered" evidence="1">
    <location>
        <begin position="866"/>
        <end position="887"/>
    </location>
</feature>
<reference evidence="3 4" key="1">
    <citation type="submission" date="2023-03" db="EMBL/GenBank/DDBJ databases">
        <title>Host association and intracellularity evolved multiple times independently in the Rickettsiales.</title>
        <authorList>
            <person name="Castelli M."/>
            <person name="Nardi T."/>
            <person name="Gammuto L."/>
            <person name="Bellinzona G."/>
            <person name="Sabaneyeva E."/>
            <person name="Potekhin A."/>
            <person name="Serra V."/>
            <person name="Petroni G."/>
            <person name="Sassera D."/>
        </authorList>
    </citation>
    <scope>NUCLEOTIDE SEQUENCE [LARGE SCALE GENOMIC DNA]</scope>
    <source>
        <strain evidence="3 4">Sr 2-6</strain>
    </source>
</reference>
<dbReference type="Pfam" id="PF05170">
    <property type="entry name" value="AsmA"/>
    <property type="match status" value="1"/>
</dbReference>
<dbReference type="EMBL" id="JARJFB010000132">
    <property type="protein sequence ID" value="MEA0971421.1"/>
    <property type="molecule type" value="Genomic_DNA"/>
</dbReference>
<dbReference type="InterPro" id="IPR052894">
    <property type="entry name" value="AsmA-related"/>
</dbReference>
<dbReference type="InterPro" id="IPR007844">
    <property type="entry name" value="AsmA"/>
</dbReference>
<keyword evidence="4" id="KW-1185">Reference proteome</keyword>